<dbReference type="InterPro" id="IPR029510">
    <property type="entry name" value="Ald_DH_CS_GLU"/>
</dbReference>
<evidence type="ECO:0000256" key="3">
    <source>
        <dbReference type="ARBA" id="ARBA00023002"/>
    </source>
</evidence>
<evidence type="ECO:0000259" key="8">
    <source>
        <dbReference type="Pfam" id="PF00171"/>
    </source>
</evidence>
<sequence>MKTLATDFGIDEALESLGIKAINEGTSTGSNNFSNGEIIESYSPVDGQLIGKVKTTTKEDYEQVMDAATSAFKTWRTMPAPQRGEIVRQFGDKLREKKEALGKLVSYEMGKSYQEGLGEVQEMIDICDFAVGLSRQLHGLTMHSERPGHRMYEQYHPLGVVGIISAFNFPVAVWSWNTALAWICGDVCVWKPSEKTPICGVACQNIAAEVFAENNLPEGISCLINGDYRVGEFMTKDTRIPLISATGSTRMGKIVAKEVAGRLGKSLLELGGNNAIIVTPDADIKMTVIGAVFGAVGTAGQRCTSTRRLIIHESVYDKVKNAVVDAYEQLRIGNPLDENNHVGPLIDTDAVKMYNQALEKVVEEGGHMVVEGAVLSGEDYESGCYVKPAIAEAKPDFKIVQHETFAPVLYLLKYSGDVENAIAIQNNVAQGLSSAIMTNNLREAERFLSHAGSDCGIANVNIGTSGAEIGGAFGGEKETGGGRESGSDAWKIYMRRQTNTINYTTELPLAQGIKFDL</sequence>
<evidence type="ECO:0000256" key="7">
    <source>
        <dbReference type="RuleBase" id="RU003345"/>
    </source>
</evidence>
<dbReference type="Proteomes" id="UP000291142">
    <property type="component" value="Unassembled WGS sequence"/>
</dbReference>
<keyword evidence="10" id="KW-1185">Reference proteome</keyword>
<comment type="subunit">
    <text evidence="2">Homotetramer.</text>
</comment>
<dbReference type="SUPFAM" id="SSF53720">
    <property type="entry name" value="ALDH-like"/>
    <property type="match status" value="1"/>
</dbReference>
<reference evidence="9 10" key="1">
    <citation type="submission" date="2019-02" db="EMBL/GenBank/DDBJ databases">
        <title>Hyunsoonleella sp., isolated from marine sediment.</title>
        <authorList>
            <person name="Liu B.-T."/>
        </authorList>
    </citation>
    <scope>NUCLEOTIDE SEQUENCE [LARGE SCALE GENOMIC DNA]</scope>
    <source>
        <strain evidence="9 10">T58</strain>
    </source>
</reference>
<dbReference type="InterPro" id="IPR016161">
    <property type="entry name" value="Ald_DH/histidinol_DH"/>
</dbReference>
<dbReference type="CDD" id="cd07130">
    <property type="entry name" value="ALDH_F7_AASADH"/>
    <property type="match status" value="1"/>
</dbReference>
<dbReference type="PROSITE" id="PS00687">
    <property type="entry name" value="ALDEHYDE_DEHYDR_GLU"/>
    <property type="match status" value="1"/>
</dbReference>
<dbReference type="OrthoDB" id="9762913at2"/>
<dbReference type="EMBL" id="SIRT01000010">
    <property type="protein sequence ID" value="TBN02450.1"/>
    <property type="molecule type" value="Genomic_DNA"/>
</dbReference>
<evidence type="ECO:0000256" key="1">
    <source>
        <dbReference type="ARBA" id="ARBA00009986"/>
    </source>
</evidence>
<dbReference type="InterPro" id="IPR044638">
    <property type="entry name" value="ALDH7A1-like"/>
</dbReference>
<evidence type="ECO:0000256" key="4">
    <source>
        <dbReference type="ARBA" id="ARBA00023027"/>
    </source>
</evidence>
<evidence type="ECO:0000256" key="6">
    <source>
        <dbReference type="PROSITE-ProRule" id="PRU10007"/>
    </source>
</evidence>
<proteinExistence type="inferred from homology"/>
<evidence type="ECO:0000313" key="10">
    <source>
        <dbReference type="Proteomes" id="UP000291142"/>
    </source>
</evidence>
<dbReference type="RefSeq" id="WP_130964826.1">
    <property type="nucleotide sequence ID" value="NZ_SIRT01000010.1"/>
</dbReference>
<dbReference type="Pfam" id="PF00171">
    <property type="entry name" value="Aldedh"/>
    <property type="match status" value="1"/>
</dbReference>
<accession>A0A4V2JA41</accession>
<evidence type="ECO:0000313" key="9">
    <source>
        <dbReference type="EMBL" id="TBN02450.1"/>
    </source>
</evidence>
<comment type="similarity">
    <text evidence="1 7">Belongs to the aldehyde dehydrogenase family.</text>
</comment>
<dbReference type="FunFam" id="3.40.309.10:FF:000018">
    <property type="entry name" value="Alpha-aminoadipic semialdehyde dehydrogenase"/>
    <property type="match status" value="1"/>
</dbReference>
<dbReference type="PANTHER" id="PTHR43521:SF1">
    <property type="entry name" value="ALPHA-AMINOADIPIC SEMIALDEHYDE DEHYDROGENASE"/>
    <property type="match status" value="1"/>
</dbReference>
<keyword evidence="4" id="KW-0520">NAD</keyword>
<name>A0A4V2JA41_9FLAO</name>
<dbReference type="Gene3D" id="3.40.605.10">
    <property type="entry name" value="Aldehyde Dehydrogenase, Chain A, domain 1"/>
    <property type="match status" value="1"/>
</dbReference>
<dbReference type="InterPro" id="IPR016163">
    <property type="entry name" value="Ald_DH_C"/>
</dbReference>
<gene>
    <name evidence="9" type="ORF">EYD45_12135</name>
</gene>
<dbReference type="AlphaFoldDB" id="A0A4V2JA41"/>
<organism evidence="9 10">
    <name type="scientific">Hyunsoonleella flava</name>
    <dbReference type="NCBI Taxonomy" id="2527939"/>
    <lineage>
        <taxon>Bacteria</taxon>
        <taxon>Pseudomonadati</taxon>
        <taxon>Bacteroidota</taxon>
        <taxon>Flavobacteriia</taxon>
        <taxon>Flavobacteriales</taxon>
        <taxon>Flavobacteriaceae</taxon>
    </lineage>
</organism>
<protein>
    <recommendedName>
        <fullName evidence="5">aldehyde dehydrogenase (NAD(+))</fullName>
        <ecNumber evidence="5">1.2.1.3</ecNumber>
    </recommendedName>
</protein>
<evidence type="ECO:0000256" key="5">
    <source>
        <dbReference type="ARBA" id="ARBA00024226"/>
    </source>
</evidence>
<feature type="active site" evidence="6">
    <location>
        <position position="269"/>
    </location>
</feature>
<dbReference type="GO" id="GO:0004029">
    <property type="term" value="F:aldehyde dehydrogenase (NAD+) activity"/>
    <property type="evidence" value="ECO:0007669"/>
    <property type="project" value="UniProtKB-EC"/>
</dbReference>
<dbReference type="EC" id="1.2.1.3" evidence="5"/>
<dbReference type="InterPro" id="IPR016162">
    <property type="entry name" value="Ald_DH_N"/>
</dbReference>
<dbReference type="PANTHER" id="PTHR43521">
    <property type="entry name" value="ALPHA-AMINOADIPIC SEMIALDEHYDE DEHYDROGENASE"/>
    <property type="match status" value="1"/>
</dbReference>
<dbReference type="Gene3D" id="3.40.309.10">
    <property type="entry name" value="Aldehyde Dehydrogenase, Chain A, domain 2"/>
    <property type="match status" value="1"/>
</dbReference>
<comment type="caution">
    <text evidence="9">The sequence shown here is derived from an EMBL/GenBank/DDBJ whole genome shotgun (WGS) entry which is preliminary data.</text>
</comment>
<feature type="domain" description="Aldehyde dehydrogenase" evidence="8">
    <location>
        <begin position="36"/>
        <end position="498"/>
    </location>
</feature>
<keyword evidence="3 7" id="KW-0560">Oxidoreductase</keyword>
<dbReference type="InterPro" id="IPR015590">
    <property type="entry name" value="Aldehyde_DH_dom"/>
</dbReference>
<evidence type="ECO:0000256" key="2">
    <source>
        <dbReference type="ARBA" id="ARBA00011881"/>
    </source>
</evidence>